<comment type="caution">
    <text evidence="1">The sequence shown here is derived from an EMBL/GenBank/DDBJ whole genome shotgun (WGS) entry which is preliminary data.</text>
</comment>
<organism evidence="1 2">
    <name type="scientific">Ancylostoma ceylanicum</name>
    <dbReference type="NCBI Taxonomy" id="53326"/>
    <lineage>
        <taxon>Eukaryota</taxon>
        <taxon>Metazoa</taxon>
        <taxon>Ecdysozoa</taxon>
        <taxon>Nematoda</taxon>
        <taxon>Chromadorea</taxon>
        <taxon>Rhabditida</taxon>
        <taxon>Rhabditina</taxon>
        <taxon>Rhabditomorpha</taxon>
        <taxon>Strongyloidea</taxon>
        <taxon>Ancylostomatidae</taxon>
        <taxon>Ancylostomatinae</taxon>
        <taxon>Ancylostoma</taxon>
    </lineage>
</organism>
<keyword evidence="2" id="KW-1185">Reference proteome</keyword>
<dbReference type="AlphaFoldDB" id="A0A016TRB4"/>
<evidence type="ECO:0000313" key="1">
    <source>
        <dbReference type="EMBL" id="EYC05539.1"/>
    </source>
</evidence>
<dbReference type="EMBL" id="JARK01001417">
    <property type="protein sequence ID" value="EYC05539.1"/>
    <property type="molecule type" value="Genomic_DNA"/>
</dbReference>
<evidence type="ECO:0000313" key="2">
    <source>
        <dbReference type="Proteomes" id="UP000024635"/>
    </source>
</evidence>
<protein>
    <submittedName>
        <fullName evidence="1">Uncharacterized protein</fullName>
    </submittedName>
</protein>
<reference evidence="2" key="1">
    <citation type="journal article" date="2015" name="Nat. Genet.">
        <title>The genome and transcriptome of the zoonotic hookworm Ancylostoma ceylanicum identify infection-specific gene families.</title>
        <authorList>
            <person name="Schwarz E.M."/>
            <person name="Hu Y."/>
            <person name="Antoshechkin I."/>
            <person name="Miller M.M."/>
            <person name="Sternberg P.W."/>
            <person name="Aroian R.V."/>
        </authorList>
    </citation>
    <scope>NUCLEOTIDE SEQUENCE</scope>
    <source>
        <strain evidence="2">HY135</strain>
    </source>
</reference>
<proteinExistence type="predicted"/>
<sequence length="78" mass="8629">MPHCPCLVLTTVYSSHNDTNGRKSLVIDKHSFLLFISGFFTVIQNASSAFLAEIKIGADCSAITVDPECVYLLSWMLF</sequence>
<accession>A0A016TRB4</accession>
<name>A0A016TRB4_9BILA</name>
<gene>
    <name evidence="1" type="primary">Acey_s0081.g1432</name>
    <name evidence="1" type="ORF">Y032_0081g1432</name>
</gene>
<dbReference type="Proteomes" id="UP000024635">
    <property type="component" value="Unassembled WGS sequence"/>
</dbReference>